<evidence type="ECO:0000313" key="2">
    <source>
        <dbReference type="EMBL" id="GAA5191963.1"/>
    </source>
</evidence>
<dbReference type="SUPFAM" id="SSF52799">
    <property type="entry name" value="(Phosphotyrosine protein) phosphatases II"/>
    <property type="match status" value="1"/>
</dbReference>
<keyword evidence="3" id="KW-1185">Reference proteome</keyword>
<evidence type="ECO:0008006" key="4">
    <source>
        <dbReference type="Google" id="ProtNLM"/>
    </source>
</evidence>
<dbReference type="InterPro" id="IPR029021">
    <property type="entry name" value="Prot-tyrosine_phosphatase-like"/>
</dbReference>
<dbReference type="Gene3D" id="3.90.190.10">
    <property type="entry name" value="Protein tyrosine phosphatase superfamily"/>
    <property type="match status" value="1"/>
</dbReference>
<comment type="caution">
    <text evidence="2">The sequence shown here is derived from an EMBL/GenBank/DDBJ whole genome shotgun (WGS) entry which is preliminary data.</text>
</comment>
<sequence>MTEVRRSLGLAGAPNVRDMGGLPAGGGTVREGLLYRAPALGRLTDQDVTRLGRCGLTDLLDLRHGSEIDVAPPDRLPAGPQVAHIPIFDPAHPVFTYVSAVLLGHDLSAFVDLGTEGTPGAMLSIYRWFVSSPAARAGFATAMQRITDATGPMLYHCSAGKDRTGWLSAILLSALGADRDTIRADYLLTNEVSAAGNEAILAAMASRRGVDPELVRPVFVAAPEYLDEAFAEADREYGSMDAYLRVGLGLDEMALARLRGRLLGPAR</sequence>
<dbReference type="InterPro" id="IPR026893">
    <property type="entry name" value="Tyr/Ser_Pase_IphP-type"/>
</dbReference>
<gene>
    <name evidence="2" type="ORF">GCM10023322_50510</name>
</gene>
<accession>A0ABP9S7U1</accession>
<evidence type="ECO:0000313" key="3">
    <source>
        <dbReference type="Proteomes" id="UP001501570"/>
    </source>
</evidence>
<evidence type="ECO:0000256" key="1">
    <source>
        <dbReference type="ARBA" id="ARBA00009580"/>
    </source>
</evidence>
<name>A0ABP9S7U1_9ACTN</name>
<proteinExistence type="inferred from homology"/>
<dbReference type="PANTHER" id="PTHR31126">
    <property type="entry name" value="TYROSINE-PROTEIN PHOSPHATASE"/>
    <property type="match status" value="1"/>
</dbReference>
<protein>
    <recommendedName>
        <fullName evidence="4">Protein-tyrosine phosphatase</fullName>
    </recommendedName>
</protein>
<dbReference type="Pfam" id="PF13350">
    <property type="entry name" value="Y_phosphatase3"/>
    <property type="match status" value="1"/>
</dbReference>
<comment type="similarity">
    <text evidence="1">Belongs to the protein-tyrosine phosphatase family.</text>
</comment>
<dbReference type="Proteomes" id="UP001501570">
    <property type="component" value="Unassembled WGS sequence"/>
</dbReference>
<reference evidence="3" key="1">
    <citation type="journal article" date="2019" name="Int. J. Syst. Evol. Microbiol.">
        <title>The Global Catalogue of Microorganisms (GCM) 10K type strain sequencing project: providing services to taxonomists for standard genome sequencing and annotation.</title>
        <authorList>
            <consortium name="The Broad Institute Genomics Platform"/>
            <consortium name="The Broad Institute Genome Sequencing Center for Infectious Disease"/>
            <person name="Wu L."/>
            <person name="Ma J."/>
        </authorList>
    </citation>
    <scope>NUCLEOTIDE SEQUENCE [LARGE SCALE GENOMIC DNA]</scope>
    <source>
        <strain evidence="3">JCM 18304</strain>
    </source>
</reference>
<dbReference type="EMBL" id="BAABJQ010000016">
    <property type="protein sequence ID" value="GAA5191963.1"/>
    <property type="molecule type" value="Genomic_DNA"/>
</dbReference>
<dbReference type="PANTHER" id="PTHR31126:SF1">
    <property type="entry name" value="TYROSINE SPECIFIC PROTEIN PHOSPHATASES DOMAIN-CONTAINING PROTEIN"/>
    <property type="match status" value="1"/>
</dbReference>
<organism evidence="2 3">
    <name type="scientific">Rugosimonospora acidiphila</name>
    <dbReference type="NCBI Taxonomy" id="556531"/>
    <lineage>
        <taxon>Bacteria</taxon>
        <taxon>Bacillati</taxon>
        <taxon>Actinomycetota</taxon>
        <taxon>Actinomycetes</taxon>
        <taxon>Micromonosporales</taxon>
        <taxon>Micromonosporaceae</taxon>
        <taxon>Rugosimonospora</taxon>
    </lineage>
</organism>